<sequence>MKRLSIIVAIAFASIFIFDQASGGPVSKRDADKSMMDSIKDMLSGIPGIGGMLADGVQKMQDVYNKIQELTNGAFGRVLGGALPCTAYLDEGIKCSGVSTKSSWTDITRSLLDPIPPLMIPGFVKSLIYMMMDSMAAPMMDVLFGGVKKQ</sequence>
<feature type="signal peptide" evidence="1">
    <location>
        <begin position="1"/>
        <end position="23"/>
    </location>
</feature>
<name>A0A835CT25_APHGI</name>
<evidence type="ECO:0000313" key="3">
    <source>
        <dbReference type="Proteomes" id="UP000639338"/>
    </source>
</evidence>
<gene>
    <name evidence="2" type="ORF">HCN44_006686</name>
</gene>
<dbReference type="Proteomes" id="UP000639338">
    <property type="component" value="Unassembled WGS sequence"/>
</dbReference>
<protein>
    <submittedName>
        <fullName evidence="2">Uncharacterized protein</fullName>
    </submittedName>
</protein>
<evidence type="ECO:0000256" key="1">
    <source>
        <dbReference type="SAM" id="SignalP"/>
    </source>
</evidence>
<keyword evidence="1" id="KW-0732">Signal</keyword>
<evidence type="ECO:0000313" key="2">
    <source>
        <dbReference type="EMBL" id="KAF7995579.1"/>
    </source>
</evidence>
<comment type="caution">
    <text evidence="2">The sequence shown here is derived from an EMBL/GenBank/DDBJ whole genome shotgun (WGS) entry which is preliminary data.</text>
</comment>
<proteinExistence type="predicted"/>
<organism evidence="2 3">
    <name type="scientific">Aphidius gifuensis</name>
    <name type="common">Parasitoid wasp</name>
    <dbReference type="NCBI Taxonomy" id="684658"/>
    <lineage>
        <taxon>Eukaryota</taxon>
        <taxon>Metazoa</taxon>
        <taxon>Ecdysozoa</taxon>
        <taxon>Arthropoda</taxon>
        <taxon>Hexapoda</taxon>
        <taxon>Insecta</taxon>
        <taxon>Pterygota</taxon>
        <taxon>Neoptera</taxon>
        <taxon>Endopterygota</taxon>
        <taxon>Hymenoptera</taxon>
        <taxon>Apocrita</taxon>
        <taxon>Ichneumonoidea</taxon>
        <taxon>Braconidae</taxon>
        <taxon>Aphidiinae</taxon>
        <taxon>Aphidius</taxon>
    </lineage>
</organism>
<accession>A0A835CT25</accession>
<keyword evidence="3" id="KW-1185">Reference proteome</keyword>
<reference evidence="2 3" key="1">
    <citation type="submission" date="2020-08" db="EMBL/GenBank/DDBJ databases">
        <title>Aphidius gifuensis genome sequencing and assembly.</title>
        <authorList>
            <person name="Du Z."/>
        </authorList>
    </citation>
    <scope>NUCLEOTIDE SEQUENCE [LARGE SCALE GENOMIC DNA]</scope>
    <source>
        <strain evidence="2">YNYX2018</strain>
        <tissue evidence="2">Adults</tissue>
    </source>
</reference>
<dbReference type="AlphaFoldDB" id="A0A835CT25"/>
<dbReference type="EMBL" id="JACMRX010000002">
    <property type="protein sequence ID" value="KAF7995579.1"/>
    <property type="molecule type" value="Genomic_DNA"/>
</dbReference>
<feature type="chain" id="PRO_5032564875" evidence="1">
    <location>
        <begin position="24"/>
        <end position="150"/>
    </location>
</feature>
<dbReference type="OrthoDB" id="7701159at2759"/>